<protein>
    <submittedName>
        <fullName evidence="7">TauD/TfdA family dioxygenase</fullName>
    </submittedName>
</protein>
<accession>A0ABS0C7R6</accession>
<keyword evidence="2" id="KW-0479">Metal-binding</keyword>
<comment type="similarity">
    <text evidence="1">Belongs to the clavaminate synthase family.</text>
</comment>
<dbReference type="InterPro" id="IPR003819">
    <property type="entry name" value="TauD/TfdA-like"/>
</dbReference>
<dbReference type="Gene3D" id="3.60.130.10">
    <property type="entry name" value="Clavaminate synthase-like"/>
    <property type="match status" value="1"/>
</dbReference>
<organism evidence="7 8">
    <name type="scientific">Nocardia abscessus</name>
    <dbReference type="NCBI Taxonomy" id="120957"/>
    <lineage>
        <taxon>Bacteria</taxon>
        <taxon>Bacillati</taxon>
        <taxon>Actinomycetota</taxon>
        <taxon>Actinomycetes</taxon>
        <taxon>Mycobacteriales</taxon>
        <taxon>Nocardiaceae</taxon>
        <taxon>Nocardia</taxon>
    </lineage>
</organism>
<evidence type="ECO:0000256" key="2">
    <source>
        <dbReference type="ARBA" id="ARBA00022723"/>
    </source>
</evidence>
<feature type="region of interest" description="Disordered" evidence="5">
    <location>
        <begin position="1"/>
        <end position="24"/>
    </location>
</feature>
<dbReference type="Pfam" id="PF02668">
    <property type="entry name" value="TauD"/>
    <property type="match status" value="1"/>
</dbReference>
<evidence type="ECO:0000256" key="1">
    <source>
        <dbReference type="ARBA" id="ARBA00008425"/>
    </source>
</evidence>
<evidence type="ECO:0000256" key="5">
    <source>
        <dbReference type="SAM" id="MobiDB-lite"/>
    </source>
</evidence>
<dbReference type="PIRSF" id="PIRSF019543">
    <property type="entry name" value="Clavaminate_syn"/>
    <property type="match status" value="1"/>
</dbReference>
<keyword evidence="7" id="KW-0223">Dioxygenase</keyword>
<dbReference type="GO" id="GO:0051213">
    <property type="term" value="F:dioxygenase activity"/>
    <property type="evidence" value="ECO:0007669"/>
    <property type="project" value="UniProtKB-KW"/>
</dbReference>
<evidence type="ECO:0000313" key="8">
    <source>
        <dbReference type="Proteomes" id="UP000807309"/>
    </source>
</evidence>
<evidence type="ECO:0000259" key="6">
    <source>
        <dbReference type="Pfam" id="PF02668"/>
    </source>
</evidence>
<keyword evidence="3" id="KW-0560">Oxidoreductase</keyword>
<name>A0ABS0C7R6_9NOCA</name>
<keyword evidence="4" id="KW-0408">Iron</keyword>
<feature type="domain" description="TauD/TfdA-like" evidence="6">
    <location>
        <begin position="163"/>
        <end position="330"/>
    </location>
</feature>
<feature type="region of interest" description="Disordered" evidence="5">
    <location>
        <begin position="339"/>
        <end position="385"/>
    </location>
</feature>
<feature type="compositionally biased region" description="Basic and acidic residues" evidence="5">
    <location>
        <begin position="369"/>
        <end position="385"/>
    </location>
</feature>
<evidence type="ECO:0000313" key="7">
    <source>
        <dbReference type="EMBL" id="MBF6226422.1"/>
    </source>
</evidence>
<evidence type="ECO:0000256" key="4">
    <source>
        <dbReference type="ARBA" id="ARBA00023004"/>
    </source>
</evidence>
<comment type="caution">
    <text evidence="7">The sequence shown here is derived from an EMBL/GenBank/DDBJ whole genome shotgun (WGS) entry which is preliminary data.</text>
</comment>
<dbReference type="InterPro" id="IPR042098">
    <property type="entry name" value="TauD-like_sf"/>
</dbReference>
<evidence type="ECO:0000256" key="3">
    <source>
        <dbReference type="ARBA" id="ARBA00023002"/>
    </source>
</evidence>
<gene>
    <name evidence="7" type="ORF">IU470_15080</name>
</gene>
<dbReference type="Proteomes" id="UP000807309">
    <property type="component" value="Unassembled WGS sequence"/>
</dbReference>
<dbReference type="EMBL" id="JADLRE010000010">
    <property type="protein sequence ID" value="MBF6226422.1"/>
    <property type="molecule type" value="Genomic_DNA"/>
</dbReference>
<keyword evidence="8" id="KW-1185">Reference proteome</keyword>
<sequence>MKSVLSERKTLHPQDLERRELSAEAGRSVRELAREISATLDLVLPDPAAAARTLTDPALIERIDAGVAELPAEVRHTMRPPATTAGATVVGRLPLQDNEFGPTPPSWREAARWSGDPALRAHSFELDLAMLLLARSAGEPFGWQGQQGGRLVNNIVPAAGHEHEQSGASSKVLLSPHTEDAFHPRRANLLMLGCLRNPDSVGTTVSSVRRIELSTRQRELLSTPTLPILPDVSYGGGHESYSAAPIPTLWCAAGPDRQTLRYDPAYTPLAQAGPEFRAAYEQLTAELERVCVTAVLSPGELLLVDNDVAVHGRVPFTARYDGTDRWLKRVNIRLPERRRRTEEADENGYGQQIVAPFRAADTLPVESGTDERDAVRHDRGPLEHA</sequence>
<reference evidence="7 8" key="1">
    <citation type="submission" date="2020-10" db="EMBL/GenBank/DDBJ databases">
        <title>Identification of Nocardia species via Next-generation sequencing and recognition of intraspecies genetic diversity.</title>
        <authorList>
            <person name="Li P."/>
            <person name="Li P."/>
            <person name="Lu B."/>
        </authorList>
    </citation>
    <scope>NUCLEOTIDE SEQUENCE [LARGE SCALE GENOMIC DNA]</scope>
    <source>
        <strain evidence="7 8">N-11</strain>
    </source>
</reference>
<dbReference type="InterPro" id="IPR014503">
    <property type="entry name" value="Clavaminate_syn-like"/>
</dbReference>
<proteinExistence type="inferred from homology"/>
<dbReference type="SUPFAM" id="SSF51197">
    <property type="entry name" value="Clavaminate synthase-like"/>
    <property type="match status" value="1"/>
</dbReference>